<comment type="caution">
    <text evidence="1">The sequence shown here is derived from an EMBL/GenBank/DDBJ whole genome shotgun (WGS) entry which is preliminary data.</text>
</comment>
<evidence type="ECO:0000313" key="2">
    <source>
        <dbReference type="Proteomes" id="UP001139333"/>
    </source>
</evidence>
<dbReference type="EMBL" id="JAKIKP010000009">
    <property type="protein sequence ID" value="MCL1143475.1"/>
    <property type="molecule type" value="Genomic_DNA"/>
</dbReference>
<proteinExistence type="predicted"/>
<accession>A0A9X1ZP24</accession>
<gene>
    <name evidence="1" type="ORF">L2672_12310</name>
</gene>
<dbReference type="Proteomes" id="UP001139333">
    <property type="component" value="Unassembled WGS sequence"/>
</dbReference>
<name>A0A9X1ZP24_9GAMM</name>
<reference evidence="1" key="1">
    <citation type="submission" date="2022-01" db="EMBL/GenBank/DDBJ databases">
        <title>Whole genome-based taxonomy of the Shewanellaceae.</title>
        <authorList>
            <person name="Martin-Rodriguez A.J."/>
        </authorList>
    </citation>
    <scope>NUCLEOTIDE SEQUENCE</scope>
    <source>
        <strain evidence="1">DSM 16422</strain>
    </source>
</reference>
<dbReference type="AlphaFoldDB" id="A0A9X1ZP24"/>
<evidence type="ECO:0008006" key="3">
    <source>
        <dbReference type="Google" id="ProtNLM"/>
    </source>
</evidence>
<protein>
    <recommendedName>
        <fullName evidence="3">HipA N-terminal subdomain 1 domain-containing protein</fullName>
    </recommendedName>
</protein>
<sequence>MSREIVEVYADWQPIEAPLLIGQLAYSDSSRGGVFSFTYDKAFLTSAYRLQIDPILTLPPGVGSERHS</sequence>
<evidence type="ECO:0000313" key="1">
    <source>
        <dbReference type="EMBL" id="MCL1143475.1"/>
    </source>
</evidence>
<keyword evidence="2" id="KW-1185">Reference proteome</keyword>
<organism evidence="1 2">
    <name type="scientific">Shewanella gaetbuli</name>
    <dbReference type="NCBI Taxonomy" id="220752"/>
    <lineage>
        <taxon>Bacteria</taxon>
        <taxon>Pseudomonadati</taxon>
        <taxon>Pseudomonadota</taxon>
        <taxon>Gammaproteobacteria</taxon>
        <taxon>Alteromonadales</taxon>
        <taxon>Shewanellaceae</taxon>
        <taxon>Shewanella</taxon>
    </lineage>
</organism>